<evidence type="ECO:0000256" key="1">
    <source>
        <dbReference type="SAM" id="MobiDB-lite"/>
    </source>
</evidence>
<protein>
    <recommendedName>
        <fullName evidence="3">Ancillary SecYEG translocon subunit/Cell division coordinator CpoB TPR domain-containing protein</fullName>
    </recommendedName>
</protein>
<sequence>MANEDSALREVDQELAEDRQMALFRRYGPAAIAASVSLVLAVGGWQFWNARIVSVAKEKALEYNNAIDLMVEDADQGRTALGAIAEDGASGYAILAELQRAASYARDGDRAAAIGVYRQIYENNATPRRIRDLARLRASYAALNDGRDAVMAHLGDLPNEDGPFAYHAAEVSGLAALEARDYETALSIFRRLSVDLGAPEGVRARAEDFAALADAGKAGVNITGEMRVDDLLKVIGAAPDDAAEVPATDEEDPAADADDEAGAHDGAESATEEVITENE</sequence>
<keyword evidence="2" id="KW-0472">Membrane</keyword>
<feature type="domain" description="Ancillary SecYEG translocon subunit/Cell division coordinator CpoB TPR" evidence="3">
    <location>
        <begin position="24"/>
        <end position="178"/>
    </location>
</feature>
<dbReference type="EMBL" id="UOEH01000508">
    <property type="protein sequence ID" value="VAW06206.1"/>
    <property type="molecule type" value="Genomic_DNA"/>
</dbReference>
<feature type="compositionally biased region" description="Acidic residues" evidence="1">
    <location>
        <begin position="241"/>
        <end position="260"/>
    </location>
</feature>
<accession>A0A3B0TGP8</accession>
<keyword evidence="2" id="KW-1133">Transmembrane helix</keyword>
<proteinExistence type="predicted"/>
<keyword evidence="2" id="KW-0812">Transmembrane</keyword>
<name>A0A3B0TGP8_9ZZZZ</name>
<organism evidence="4">
    <name type="scientific">hydrothermal vent metagenome</name>
    <dbReference type="NCBI Taxonomy" id="652676"/>
    <lineage>
        <taxon>unclassified sequences</taxon>
        <taxon>metagenomes</taxon>
        <taxon>ecological metagenomes</taxon>
    </lineage>
</organism>
<dbReference type="Pfam" id="PF09976">
    <property type="entry name" value="TPR_21"/>
    <property type="match status" value="1"/>
</dbReference>
<evidence type="ECO:0000313" key="4">
    <source>
        <dbReference type="EMBL" id="VAW06206.1"/>
    </source>
</evidence>
<reference evidence="4" key="1">
    <citation type="submission" date="2018-06" db="EMBL/GenBank/DDBJ databases">
        <authorList>
            <person name="Zhirakovskaya E."/>
        </authorList>
    </citation>
    <scope>NUCLEOTIDE SEQUENCE</scope>
</reference>
<feature type="transmembrane region" description="Helical" evidence="2">
    <location>
        <begin position="27"/>
        <end position="48"/>
    </location>
</feature>
<feature type="compositionally biased region" description="Acidic residues" evidence="1">
    <location>
        <begin position="270"/>
        <end position="279"/>
    </location>
</feature>
<dbReference type="AlphaFoldDB" id="A0A3B0TGP8"/>
<feature type="region of interest" description="Disordered" evidence="1">
    <location>
        <begin position="241"/>
        <end position="279"/>
    </location>
</feature>
<gene>
    <name evidence="4" type="ORF">MNBD_ALPHA05-1978</name>
</gene>
<evidence type="ECO:0000256" key="2">
    <source>
        <dbReference type="SAM" id="Phobius"/>
    </source>
</evidence>
<dbReference type="InterPro" id="IPR018704">
    <property type="entry name" value="SecYEG/CpoB_TPR"/>
</dbReference>
<evidence type="ECO:0000259" key="3">
    <source>
        <dbReference type="Pfam" id="PF09976"/>
    </source>
</evidence>